<dbReference type="InterPro" id="IPR004776">
    <property type="entry name" value="Mem_transp_PIN-like"/>
</dbReference>
<feature type="transmembrane region" description="Helical" evidence="6">
    <location>
        <begin position="348"/>
        <end position="370"/>
    </location>
</feature>
<keyword evidence="2 6" id="KW-0812">Transmembrane</keyword>
<reference evidence="7" key="1">
    <citation type="submission" date="2020-11" db="EMBL/GenBank/DDBJ databases">
        <authorList>
            <consortium name="DOE Joint Genome Institute"/>
            <person name="Ahrendt S."/>
            <person name="Riley R."/>
            <person name="Andreopoulos W."/>
            <person name="Labutti K."/>
            <person name="Pangilinan J."/>
            <person name="Ruiz-Duenas F.J."/>
            <person name="Barrasa J.M."/>
            <person name="Sanchez-Garcia M."/>
            <person name="Camarero S."/>
            <person name="Miyauchi S."/>
            <person name="Serrano A."/>
            <person name="Linde D."/>
            <person name="Babiker R."/>
            <person name="Drula E."/>
            <person name="Ayuso-Fernandez I."/>
            <person name="Pacheco R."/>
            <person name="Padilla G."/>
            <person name="Ferreira P."/>
            <person name="Barriuso J."/>
            <person name="Kellner H."/>
            <person name="Castanera R."/>
            <person name="Alfaro M."/>
            <person name="Ramirez L."/>
            <person name="Pisabarro A.G."/>
            <person name="Kuo A."/>
            <person name="Tritt A."/>
            <person name="Lipzen A."/>
            <person name="He G."/>
            <person name="Yan M."/>
            <person name="Ng V."/>
            <person name="Cullen D."/>
            <person name="Martin F."/>
            <person name="Rosso M.-N."/>
            <person name="Henrissat B."/>
            <person name="Hibbett D."/>
            <person name="Martinez A.T."/>
            <person name="Grigoriev I.V."/>
        </authorList>
    </citation>
    <scope>NUCLEOTIDE SEQUENCE</scope>
    <source>
        <strain evidence="7">CBS 506.95</strain>
    </source>
</reference>
<dbReference type="OrthoDB" id="435607at2759"/>
<organism evidence="7 8">
    <name type="scientific">Crepidotus variabilis</name>
    <dbReference type="NCBI Taxonomy" id="179855"/>
    <lineage>
        <taxon>Eukaryota</taxon>
        <taxon>Fungi</taxon>
        <taxon>Dikarya</taxon>
        <taxon>Basidiomycota</taxon>
        <taxon>Agaricomycotina</taxon>
        <taxon>Agaricomycetes</taxon>
        <taxon>Agaricomycetidae</taxon>
        <taxon>Agaricales</taxon>
        <taxon>Agaricineae</taxon>
        <taxon>Crepidotaceae</taxon>
        <taxon>Crepidotus</taxon>
    </lineage>
</organism>
<dbReference type="Pfam" id="PF03547">
    <property type="entry name" value="Mem_trans"/>
    <property type="match status" value="1"/>
</dbReference>
<feature type="region of interest" description="Disordered" evidence="5">
    <location>
        <begin position="200"/>
        <end position="255"/>
    </location>
</feature>
<accession>A0A9P6ESC5</accession>
<evidence type="ECO:0000256" key="6">
    <source>
        <dbReference type="SAM" id="Phobius"/>
    </source>
</evidence>
<feature type="transmembrane region" description="Helical" evidence="6">
    <location>
        <begin position="418"/>
        <end position="438"/>
    </location>
</feature>
<keyword evidence="3 6" id="KW-1133">Transmembrane helix</keyword>
<feature type="transmembrane region" description="Helical" evidence="6">
    <location>
        <begin position="141"/>
        <end position="159"/>
    </location>
</feature>
<dbReference type="EMBL" id="MU157827">
    <property type="protein sequence ID" value="KAF9533769.1"/>
    <property type="molecule type" value="Genomic_DNA"/>
</dbReference>
<comment type="subcellular location">
    <subcellularLocation>
        <location evidence="1">Membrane</location>
        <topology evidence="1">Multi-pass membrane protein</topology>
    </subcellularLocation>
</comment>
<name>A0A9P6ESC5_9AGAR</name>
<evidence type="ECO:0000313" key="7">
    <source>
        <dbReference type="EMBL" id="KAF9533769.1"/>
    </source>
</evidence>
<feature type="transmembrane region" description="Helical" evidence="6">
    <location>
        <begin position="70"/>
        <end position="92"/>
    </location>
</feature>
<evidence type="ECO:0000256" key="3">
    <source>
        <dbReference type="ARBA" id="ARBA00022989"/>
    </source>
</evidence>
<dbReference type="Proteomes" id="UP000807306">
    <property type="component" value="Unassembled WGS sequence"/>
</dbReference>
<dbReference type="PANTHER" id="PTHR31274:SF1">
    <property type="entry name" value="AGL149CP"/>
    <property type="match status" value="1"/>
</dbReference>
<comment type="caution">
    <text evidence="7">The sequence shown here is derived from an EMBL/GenBank/DDBJ whole genome shotgun (WGS) entry which is preliminary data.</text>
</comment>
<gene>
    <name evidence="7" type="ORF">CPB83DRAFT_408741</name>
</gene>
<dbReference type="GO" id="GO:0055085">
    <property type="term" value="P:transmembrane transport"/>
    <property type="evidence" value="ECO:0007669"/>
    <property type="project" value="InterPro"/>
</dbReference>
<feature type="transmembrane region" description="Helical" evidence="6">
    <location>
        <begin position="458"/>
        <end position="477"/>
    </location>
</feature>
<evidence type="ECO:0000256" key="1">
    <source>
        <dbReference type="ARBA" id="ARBA00004141"/>
    </source>
</evidence>
<feature type="compositionally biased region" description="Basic and acidic residues" evidence="5">
    <location>
        <begin position="212"/>
        <end position="223"/>
    </location>
</feature>
<dbReference type="AlphaFoldDB" id="A0A9P6ESC5"/>
<dbReference type="GO" id="GO:0016020">
    <property type="term" value="C:membrane"/>
    <property type="evidence" value="ECO:0007669"/>
    <property type="project" value="UniProtKB-SubCell"/>
</dbReference>
<feature type="transmembrane region" description="Helical" evidence="6">
    <location>
        <begin position="382"/>
        <end position="406"/>
    </location>
</feature>
<dbReference type="PANTHER" id="PTHR31274">
    <property type="entry name" value="PROTEIN ECM3"/>
    <property type="match status" value="1"/>
</dbReference>
<feature type="transmembrane region" description="Helical" evidence="6">
    <location>
        <begin position="6"/>
        <end position="29"/>
    </location>
</feature>
<evidence type="ECO:0000256" key="2">
    <source>
        <dbReference type="ARBA" id="ARBA00022692"/>
    </source>
</evidence>
<protein>
    <submittedName>
        <fullName evidence="7">Auxin efflux carrier</fullName>
    </submittedName>
</protein>
<feature type="transmembrane region" description="Helical" evidence="6">
    <location>
        <begin position="104"/>
        <end position="129"/>
    </location>
</feature>
<keyword evidence="8" id="KW-1185">Reference proteome</keyword>
<proteinExistence type="predicted"/>
<evidence type="ECO:0000256" key="4">
    <source>
        <dbReference type="ARBA" id="ARBA00023136"/>
    </source>
</evidence>
<keyword evidence="4 6" id="KW-0472">Membrane</keyword>
<dbReference type="InterPro" id="IPR040254">
    <property type="entry name" value="Ecm3-like"/>
</dbReference>
<sequence length="478" mass="51660">MLSISTLIWVACRPLIRLVFCVSCGIIVTKKDMFPLVAARSVSQIIMNIGYPCLMFSKIIPAFTSDNLRALGPLVLVAVIYILLGTLLGFVVKQLCWVPHRFRYGILMAGAFSNVGDLPTAVALAVTSAAPFNGTDDQNLAVAYIAAFILVFIIGLFPLGGHRMIIWDFTGPDVEWTETKAQSHQKHRRSPFALRWRKPGFKASDTNTTPADTEKQAEEKSVEDIPFGLESSSKADPCDKVDSIPRNDLSKPESTILPIEPSPCATSINSLEQIQSQQSPRPRIPIPPSVINAIKSFFTPPSIAILVAFPIAVIPKLKALFVPVAGSSIPSAPDGQPPLAFLIDATSYVGNAAVPMALICLGSSLARLTIPKRGEWRKLPLGAIGLLAAGKLVLMPVIGVLMCQGLTKAGVIPKEDKVLRFVCIFCSCLPTATTQVFLTQVYSGTGSAEHISVFLIPQYILMFLTMTTLTAYTLHLLS</sequence>
<evidence type="ECO:0000256" key="5">
    <source>
        <dbReference type="SAM" id="MobiDB-lite"/>
    </source>
</evidence>
<evidence type="ECO:0000313" key="8">
    <source>
        <dbReference type="Proteomes" id="UP000807306"/>
    </source>
</evidence>
<feature type="compositionally biased region" description="Basic and acidic residues" evidence="5">
    <location>
        <begin position="236"/>
        <end position="251"/>
    </location>
</feature>